<dbReference type="EC" id="2.4.-.-" evidence="5"/>
<name>A0ABV6E2W3_9ACTN</name>
<evidence type="ECO:0000259" key="4">
    <source>
        <dbReference type="Pfam" id="PF13439"/>
    </source>
</evidence>
<evidence type="ECO:0000259" key="3">
    <source>
        <dbReference type="Pfam" id="PF00534"/>
    </source>
</evidence>
<dbReference type="SUPFAM" id="SSF53756">
    <property type="entry name" value="UDP-Glycosyltransferase/glycogen phosphorylase"/>
    <property type="match status" value="1"/>
</dbReference>
<dbReference type="InterPro" id="IPR001296">
    <property type="entry name" value="Glyco_trans_1"/>
</dbReference>
<dbReference type="InterPro" id="IPR050194">
    <property type="entry name" value="Glycosyltransferase_grp1"/>
</dbReference>
<reference evidence="5 6" key="1">
    <citation type="submission" date="2024-09" db="EMBL/GenBank/DDBJ databases">
        <authorList>
            <person name="Sun Q."/>
            <person name="Mori K."/>
        </authorList>
    </citation>
    <scope>NUCLEOTIDE SEQUENCE [LARGE SCALE GENOMIC DNA]</scope>
    <source>
        <strain evidence="5 6">CCM 8654</strain>
    </source>
</reference>
<dbReference type="GO" id="GO:0016757">
    <property type="term" value="F:glycosyltransferase activity"/>
    <property type="evidence" value="ECO:0007669"/>
    <property type="project" value="UniProtKB-KW"/>
</dbReference>
<accession>A0ABV6E2W3</accession>
<organism evidence="5 6">
    <name type="scientific">Nocardioides zeicaulis</name>
    <dbReference type="NCBI Taxonomy" id="1776857"/>
    <lineage>
        <taxon>Bacteria</taxon>
        <taxon>Bacillati</taxon>
        <taxon>Actinomycetota</taxon>
        <taxon>Actinomycetes</taxon>
        <taxon>Propionibacteriales</taxon>
        <taxon>Nocardioidaceae</taxon>
        <taxon>Nocardioides</taxon>
    </lineage>
</organism>
<feature type="domain" description="Glycosyltransferase subfamily 4-like N-terminal" evidence="4">
    <location>
        <begin position="19"/>
        <end position="174"/>
    </location>
</feature>
<evidence type="ECO:0000256" key="1">
    <source>
        <dbReference type="ARBA" id="ARBA00022676"/>
    </source>
</evidence>
<evidence type="ECO:0000313" key="6">
    <source>
        <dbReference type="Proteomes" id="UP001589698"/>
    </source>
</evidence>
<keyword evidence="2 5" id="KW-0808">Transferase</keyword>
<evidence type="ECO:0000256" key="2">
    <source>
        <dbReference type="ARBA" id="ARBA00022679"/>
    </source>
</evidence>
<dbReference type="EMBL" id="JBHLXH010000001">
    <property type="protein sequence ID" value="MFC0223286.1"/>
    <property type="molecule type" value="Genomic_DNA"/>
</dbReference>
<dbReference type="Gene3D" id="3.40.50.2000">
    <property type="entry name" value="Glycogen Phosphorylase B"/>
    <property type="match status" value="2"/>
</dbReference>
<dbReference type="Pfam" id="PF00534">
    <property type="entry name" value="Glycos_transf_1"/>
    <property type="match status" value="1"/>
</dbReference>
<dbReference type="PANTHER" id="PTHR45947">
    <property type="entry name" value="SULFOQUINOVOSYL TRANSFERASE SQD2"/>
    <property type="match status" value="1"/>
</dbReference>
<keyword evidence="6" id="KW-1185">Reference proteome</keyword>
<dbReference type="InterPro" id="IPR028098">
    <property type="entry name" value="Glyco_trans_4-like_N"/>
</dbReference>
<proteinExistence type="predicted"/>
<keyword evidence="1 5" id="KW-0328">Glycosyltransferase</keyword>
<sequence length="356" mass="37209">MRVCLIASNRYPIREPFAGGLESMTHTMARGLAERGHEVTLFAGEGSQVPDGVRLLPLARVEVSDAAMADRWAPGLEWLVDHHAYLGLMLSLARTGADDYDVVHNNSLHHLPVAMSSALDVPVLTTLHTPPLPMLESALALSPRPPRFVAVSDWTAAAWRHVVDSDVVLNGLDLRDWPVGDGGGPAVWSGRLVREKAPHLAIDACRAAGVPLVLAGPAAQDPTYFAEQVAPRLGDGVHYAGHLTAAQLSEVVRTASVAVVTPMWDEPYGLVAAEALASGTPVAAFARGGLPQVLSPESGVLAAPGDVEALAGAVLAARDLDRGAVRAHAEATCSADAMVEGYLRQYAALAGEAAAA</sequence>
<comment type="caution">
    <text evidence="5">The sequence shown here is derived from an EMBL/GenBank/DDBJ whole genome shotgun (WGS) entry which is preliminary data.</text>
</comment>
<gene>
    <name evidence="5" type="ORF">ACFFJG_12410</name>
</gene>
<dbReference type="PANTHER" id="PTHR45947:SF3">
    <property type="entry name" value="SULFOQUINOVOSYL TRANSFERASE SQD2"/>
    <property type="match status" value="1"/>
</dbReference>
<dbReference type="Proteomes" id="UP001589698">
    <property type="component" value="Unassembled WGS sequence"/>
</dbReference>
<dbReference type="RefSeq" id="WP_378519039.1">
    <property type="nucleotide sequence ID" value="NZ_CBCSDI010000020.1"/>
</dbReference>
<protein>
    <submittedName>
        <fullName evidence="5">Glycosyltransferase</fullName>
        <ecNumber evidence="5">2.4.-.-</ecNumber>
    </submittedName>
</protein>
<feature type="domain" description="Glycosyl transferase family 1" evidence="3">
    <location>
        <begin position="189"/>
        <end position="315"/>
    </location>
</feature>
<dbReference type="Pfam" id="PF13439">
    <property type="entry name" value="Glyco_transf_4"/>
    <property type="match status" value="1"/>
</dbReference>
<evidence type="ECO:0000313" key="5">
    <source>
        <dbReference type="EMBL" id="MFC0223286.1"/>
    </source>
</evidence>